<keyword evidence="3" id="KW-1185">Reference proteome</keyword>
<accession>A0AAD6XBL1</accession>
<evidence type="ECO:0000256" key="1">
    <source>
        <dbReference type="SAM" id="MobiDB-lite"/>
    </source>
</evidence>
<evidence type="ECO:0000313" key="2">
    <source>
        <dbReference type="EMBL" id="KAJ7039294.1"/>
    </source>
</evidence>
<dbReference type="Proteomes" id="UP001218188">
    <property type="component" value="Unassembled WGS sequence"/>
</dbReference>
<gene>
    <name evidence="2" type="ORF">C8F04DRAFT_1178843</name>
</gene>
<feature type="region of interest" description="Disordered" evidence="1">
    <location>
        <begin position="91"/>
        <end position="114"/>
    </location>
</feature>
<reference evidence="2" key="1">
    <citation type="submission" date="2023-03" db="EMBL/GenBank/DDBJ databases">
        <title>Massive genome expansion in bonnet fungi (Mycena s.s.) driven by repeated elements and novel gene families across ecological guilds.</title>
        <authorList>
            <consortium name="Lawrence Berkeley National Laboratory"/>
            <person name="Harder C.B."/>
            <person name="Miyauchi S."/>
            <person name="Viragh M."/>
            <person name="Kuo A."/>
            <person name="Thoen E."/>
            <person name="Andreopoulos B."/>
            <person name="Lu D."/>
            <person name="Skrede I."/>
            <person name="Drula E."/>
            <person name="Henrissat B."/>
            <person name="Morin E."/>
            <person name="Kohler A."/>
            <person name="Barry K."/>
            <person name="LaButti K."/>
            <person name="Morin E."/>
            <person name="Salamov A."/>
            <person name="Lipzen A."/>
            <person name="Mereny Z."/>
            <person name="Hegedus B."/>
            <person name="Baldrian P."/>
            <person name="Stursova M."/>
            <person name="Weitz H."/>
            <person name="Taylor A."/>
            <person name="Grigoriev I.V."/>
            <person name="Nagy L.G."/>
            <person name="Martin F."/>
            <person name="Kauserud H."/>
        </authorList>
    </citation>
    <scope>NUCLEOTIDE SEQUENCE</scope>
    <source>
        <strain evidence="2">CBHHK200</strain>
    </source>
</reference>
<comment type="caution">
    <text evidence="2">The sequence shown here is derived from an EMBL/GenBank/DDBJ whole genome shotgun (WGS) entry which is preliminary data.</text>
</comment>
<evidence type="ECO:0000313" key="3">
    <source>
        <dbReference type="Proteomes" id="UP001218188"/>
    </source>
</evidence>
<organism evidence="2 3">
    <name type="scientific">Mycena alexandri</name>
    <dbReference type="NCBI Taxonomy" id="1745969"/>
    <lineage>
        <taxon>Eukaryota</taxon>
        <taxon>Fungi</taxon>
        <taxon>Dikarya</taxon>
        <taxon>Basidiomycota</taxon>
        <taxon>Agaricomycotina</taxon>
        <taxon>Agaricomycetes</taxon>
        <taxon>Agaricomycetidae</taxon>
        <taxon>Agaricales</taxon>
        <taxon>Marasmiineae</taxon>
        <taxon>Mycenaceae</taxon>
        <taxon>Mycena</taxon>
    </lineage>
</organism>
<proteinExistence type="predicted"/>
<protein>
    <submittedName>
        <fullName evidence="2">Uncharacterized protein</fullName>
    </submittedName>
</protein>
<name>A0AAD6XBL1_9AGAR</name>
<sequence length="386" mass="42872">MSLYHCVYESGKPHTRARGTARHLRDDAISAAAPIEKDTTNLMFFRPSVSDRRFWPTTFKLPKMVREEMTQCSHSCGACCTNTGLFGGRGGRGPDSCKKQPGTTAQKKERKDLQMSAHLSVSTLPVSTALEISCSSIGLLMLGAVTLLLNPAACAFRISREVTSDSARHDELQHSRCCLSEDDGLSPRDQRVSAKGYKMYRGSIVAVKLSPESRIEARREEAESSRGAVVGGSRREIAEYNISKTLLYFFGQIDSHLSHTPLLMSNFGRGHASPGPLSNLQMATQAPKLQKGQIFGMNVGVNRVTRHPPLDLNEKLQYIRVNDYLHKNYIESVREINLPSALHNSQKSNSKLVLPRRTKAVEGQFPVRLLRKCCERITENFPSPLS</sequence>
<dbReference type="AlphaFoldDB" id="A0AAD6XBL1"/>
<dbReference type="EMBL" id="JARJCM010000027">
    <property type="protein sequence ID" value="KAJ7039294.1"/>
    <property type="molecule type" value="Genomic_DNA"/>
</dbReference>